<organism evidence="1 2">
    <name type="scientific">Pistacia integerrima</name>
    <dbReference type="NCBI Taxonomy" id="434235"/>
    <lineage>
        <taxon>Eukaryota</taxon>
        <taxon>Viridiplantae</taxon>
        <taxon>Streptophyta</taxon>
        <taxon>Embryophyta</taxon>
        <taxon>Tracheophyta</taxon>
        <taxon>Spermatophyta</taxon>
        <taxon>Magnoliopsida</taxon>
        <taxon>eudicotyledons</taxon>
        <taxon>Gunneridae</taxon>
        <taxon>Pentapetalae</taxon>
        <taxon>rosids</taxon>
        <taxon>malvids</taxon>
        <taxon>Sapindales</taxon>
        <taxon>Anacardiaceae</taxon>
        <taxon>Pistacia</taxon>
    </lineage>
</organism>
<evidence type="ECO:0000313" key="1">
    <source>
        <dbReference type="EMBL" id="KAJ0035610.1"/>
    </source>
</evidence>
<dbReference type="Proteomes" id="UP001163603">
    <property type="component" value="Chromosome 7"/>
</dbReference>
<protein>
    <submittedName>
        <fullName evidence="1">Uncharacterized protein</fullName>
    </submittedName>
</protein>
<evidence type="ECO:0000313" key="2">
    <source>
        <dbReference type="Proteomes" id="UP001163603"/>
    </source>
</evidence>
<sequence length="251" mass="27523">MEEKSEVYVPRVKLGTQGLEVSKLGFGCGGLSGILNAPLSHEAGCSIVREAFSRGITFFDTADVYGENHDNEYMVGKKVPDIMNRFRICSNPTPTMTHVPKRIQERENERDLGIGLVAYSPLGHGFFGGKAVVESLPTESLLAAHPRFMGENLEKNKLLYSRFANLAAKHACTPAQLALAWLFHQGDDIVPIPGTTKLKNLDSNIGALAVKLTEEDLKEISDAVPIDKVSGQRDMDVMANYSWKFADTPSK</sequence>
<gene>
    <name evidence="1" type="ORF">Pint_24737</name>
</gene>
<keyword evidence="2" id="KW-1185">Reference proteome</keyword>
<dbReference type="EMBL" id="CM047742">
    <property type="protein sequence ID" value="KAJ0035610.1"/>
    <property type="molecule type" value="Genomic_DNA"/>
</dbReference>
<proteinExistence type="predicted"/>
<reference evidence="2" key="1">
    <citation type="journal article" date="2023" name="G3 (Bethesda)">
        <title>Genome assembly and association tests identify interacting loci associated with vigor, precocity, and sex in interspecific pistachio rootstocks.</title>
        <authorList>
            <person name="Palmer W."/>
            <person name="Jacygrad E."/>
            <person name="Sagayaradj S."/>
            <person name="Cavanaugh K."/>
            <person name="Han R."/>
            <person name="Bertier L."/>
            <person name="Beede B."/>
            <person name="Kafkas S."/>
            <person name="Golino D."/>
            <person name="Preece J."/>
            <person name="Michelmore R."/>
        </authorList>
    </citation>
    <scope>NUCLEOTIDE SEQUENCE [LARGE SCALE GENOMIC DNA]</scope>
</reference>
<comment type="caution">
    <text evidence="1">The sequence shown here is derived from an EMBL/GenBank/DDBJ whole genome shotgun (WGS) entry which is preliminary data.</text>
</comment>
<accession>A0ACC0YEM8</accession>
<name>A0ACC0YEM8_9ROSI</name>